<reference evidence="3" key="1">
    <citation type="submission" date="2016-10" db="EMBL/GenBank/DDBJ databases">
        <authorList>
            <person name="Varghese N."/>
            <person name="Submissions S."/>
        </authorList>
    </citation>
    <scope>NUCLEOTIDE SEQUENCE [LARGE SCALE GENOMIC DNA]</scope>
    <source>
        <strain evidence="3">DSM 123</strain>
    </source>
</reference>
<protein>
    <submittedName>
        <fullName evidence="2">Pimeloyl-ACP methyl ester carboxylesterase</fullName>
    </submittedName>
</protein>
<dbReference type="Proteomes" id="UP000199615">
    <property type="component" value="Unassembled WGS sequence"/>
</dbReference>
<dbReference type="OrthoDB" id="9808398at2"/>
<organism evidence="2 3">
    <name type="scientific">Rhodopseudomonas pseudopalustris</name>
    <dbReference type="NCBI Taxonomy" id="1513892"/>
    <lineage>
        <taxon>Bacteria</taxon>
        <taxon>Pseudomonadati</taxon>
        <taxon>Pseudomonadota</taxon>
        <taxon>Alphaproteobacteria</taxon>
        <taxon>Hyphomicrobiales</taxon>
        <taxon>Nitrobacteraceae</taxon>
        <taxon>Rhodopseudomonas</taxon>
    </lineage>
</organism>
<sequence length="327" mass="36308">MSVVSNETTIPRNAEQGYARSNLANPVGGARADIVTKVGRLATYSLGLTSSDDTTRPLLLVHSINAAGSAFEIKTLYDHYAKHRPVHAVDLPGFGQSDRDDREYTARLMTDAVHAAIARVQEVHGPEPIDVVALSLSCEFAARAAAEKPDAFNTLGLISPTGFEGKARDEAEPATRGQSWLLSTLRFKLWDRGFFNLLTTRPVIRKFLEKAWGSKDIDESMLDYDYHTTHQPGARYAPYYFVSGYMFSKDILRIYESLRLPVWMAHGVRGDFVDYRHKSRVAGRSNWTIVKFDAGAMLHFEVLGEVVRSYDQFLAVSAPTDATAVSA</sequence>
<dbReference type="AlphaFoldDB" id="A0A1H8NZ10"/>
<name>A0A1H8NZ10_9BRAD</name>
<dbReference type="Gene3D" id="3.40.50.1820">
    <property type="entry name" value="alpha/beta hydrolase"/>
    <property type="match status" value="1"/>
</dbReference>
<evidence type="ECO:0000259" key="1">
    <source>
        <dbReference type="Pfam" id="PF12697"/>
    </source>
</evidence>
<dbReference type="Pfam" id="PF12697">
    <property type="entry name" value="Abhydrolase_6"/>
    <property type="match status" value="1"/>
</dbReference>
<dbReference type="PANTHER" id="PTHR46438">
    <property type="entry name" value="ALPHA/BETA-HYDROLASES SUPERFAMILY PROTEIN"/>
    <property type="match status" value="1"/>
</dbReference>
<dbReference type="PANTHER" id="PTHR46438:SF2">
    <property type="entry name" value="ALPHA_BETA-HYDROLASES SUPERFAMILY PROTEIN"/>
    <property type="match status" value="1"/>
</dbReference>
<dbReference type="InterPro" id="IPR029058">
    <property type="entry name" value="AB_hydrolase_fold"/>
</dbReference>
<proteinExistence type="predicted"/>
<accession>A0A1H8NZ10</accession>
<dbReference type="EMBL" id="FODT01000002">
    <property type="protein sequence ID" value="SEO34837.1"/>
    <property type="molecule type" value="Genomic_DNA"/>
</dbReference>
<dbReference type="RefSeq" id="WP_092682160.1">
    <property type="nucleotide sequence ID" value="NZ_FODT01000002.1"/>
</dbReference>
<evidence type="ECO:0000313" key="2">
    <source>
        <dbReference type="EMBL" id="SEO34837.1"/>
    </source>
</evidence>
<gene>
    <name evidence="2" type="ORF">SAMN05444123_102336</name>
</gene>
<keyword evidence="3" id="KW-1185">Reference proteome</keyword>
<dbReference type="SUPFAM" id="SSF53474">
    <property type="entry name" value="alpha/beta-Hydrolases"/>
    <property type="match status" value="1"/>
</dbReference>
<evidence type="ECO:0000313" key="3">
    <source>
        <dbReference type="Proteomes" id="UP000199615"/>
    </source>
</evidence>
<dbReference type="InterPro" id="IPR000073">
    <property type="entry name" value="AB_hydrolase_1"/>
</dbReference>
<feature type="domain" description="AB hydrolase-1" evidence="1">
    <location>
        <begin position="58"/>
        <end position="277"/>
    </location>
</feature>